<keyword evidence="6" id="KW-1185">Reference proteome</keyword>
<protein>
    <recommendedName>
        <fullName evidence="2">Glycosyltransferase</fullName>
        <ecNumber evidence="2">2.4.2.-</ecNumber>
    </recommendedName>
</protein>
<comment type="subcellular location">
    <subcellularLocation>
        <location evidence="2">Golgi apparatus membrane</location>
        <topology evidence="2">Single-pass type II membrane protein</topology>
    </subcellularLocation>
</comment>
<keyword evidence="2" id="KW-0961">Cell wall biogenesis/degradation</keyword>
<evidence type="ECO:0000256" key="1">
    <source>
        <dbReference type="ARBA" id="ARBA00007033"/>
    </source>
</evidence>
<accession>A0AA41V7K9</accession>
<feature type="compositionally biased region" description="Basic and acidic residues" evidence="3">
    <location>
        <begin position="379"/>
        <end position="389"/>
    </location>
</feature>
<dbReference type="PANTHER" id="PTHR46038:SF38">
    <property type="entry name" value="GLYCOSYLTRANSFERASE-RELATED"/>
    <property type="match status" value="1"/>
</dbReference>
<dbReference type="Proteomes" id="UP001177140">
    <property type="component" value="Unassembled WGS sequence"/>
</dbReference>
<evidence type="ECO:0000313" key="5">
    <source>
        <dbReference type="EMBL" id="MCL7027363.1"/>
    </source>
</evidence>
<dbReference type="GO" id="GO:0071555">
    <property type="term" value="P:cell wall organization"/>
    <property type="evidence" value="ECO:0007669"/>
    <property type="project" value="UniProtKB-KW"/>
</dbReference>
<feature type="domain" description="Nucleotide-diphospho-sugar transferase" evidence="4">
    <location>
        <begin position="138"/>
        <end position="338"/>
    </location>
</feature>
<feature type="compositionally biased region" description="Polar residues" evidence="3">
    <location>
        <begin position="14"/>
        <end position="25"/>
    </location>
</feature>
<feature type="region of interest" description="Disordered" evidence="3">
    <location>
        <begin position="370"/>
        <end position="389"/>
    </location>
</feature>
<organism evidence="5 6">
    <name type="scientific">Papaver nudicaule</name>
    <name type="common">Iceland poppy</name>
    <dbReference type="NCBI Taxonomy" id="74823"/>
    <lineage>
        <taxon>Eukaryota</taxon>
        <taxon>Viridiplantae</taxon>
        <taxon>Streptophyta</taxon>
        <taxon>Embryophyta</taxon>
        <taxon>Tracheophyta</taxon>
        <taxon>Spermatophyta</taxon>
        <taxon>Magnoliopsida</taxon>
        <taxon>Ranunculales</taxon>
        <taxon>Papaveraceae</taxon>
        <taxon>Papaveroideae</taxon>
        <taxon>Papaver</taxon>
    </lineage>
</organism>
<feature type="transmembrane region" description="Helical" evidence="2">
    <location>
        <begin position="47"/>
        <end position="65"/>
    </location>
</feature>
<keyword evidence="2" id="KW-0808">Transferase</keyword>
<keyword evidence="2" id="KW-0472">Membrane</keyword>
<dbReference type="InterPro" id="IPR005069">
    <property type="entry name" value="Nucl-diP-sugar_transferase"/>
</dbReference>
<keyword evidence="2" id="KW-0333">Golgi apparatus</keyword>
<dbReference type="AlphaFoldDB" id="A0AA41V7K9"/>
<comment type="caution">
    <text evidence="5">The sequence shown here is derived from an EMBL/GenBank/DDBJ whole genome shotgun (WGS) entry which is preliminary data.</text>
</comment>
<evidence type="ECO:0000313" key="6">
    <source>
        <dbReference type="Proteomes" id="UP001177140"/>
    </source>
</evidence>
<evidence type="ECO:0000259" key="4">
    <source>
        <dbReference type="Pfam" id="PF03407"/>
    </source>
</evidence>
<sequence length="389" mass="44865">MYKKILSTVIPPSSTAASTETLPMKTTTDSPSPSGGSYTDMFRRRNLTITLLVGVVIGLPCLIYFNDMIPSQLLSLSFYDSSSNSIKVDARLKEVLEKAAMKDKTVILTTLNEAWATPNSVFDLFLESFRIGERTQNLTSNLVIIALDGKAYKRCMEIHPHCYALTTSGIDFSEEAYFMSADYLVMMWRRIDFLRTVLEMGYNFVFTDADIMWFRNPFDFNRFYNGSDFQIACDWYNGNSRDVNNSPNGGFTYVRSNERTKKFYKYWYEARQSHPGKHDQDVLNIIKHKRSFRNIGLKIRFLNTAYFGGLCEPSRNLNEVCTMHANCCFGLDNKLNDLNVMLNDWRRFMALPEDSKKSWKKSWNVPQNCSLGNFHPHPSKKDAKQEKIV</sequence>
<comment type="similarity">
    <text evidence="1 2">Belongs to the glycosyltransferase 77 family.</text>
</comment>
<dbReference type="SUPFAM" id="SSF53448">
    <property type="entry name" value="Nucleotide-diphospho-sugar transferases"/>
    <property type="match status" value="1"/>
</dbReference>
<reference evidence="5" key="1">
    <citation type="submission" date="2022-03" db="EMBL/GenBank/DDBJ databases">
        <title>A functionally conserved STORR gene fusion in Papaver species that diverged 16.8 million years ago.</title>
        <authorList>
            <person name="Catania T."/>
        </authorList>
    </citation>
    <scope>NUCLEOTIDE SEQUENCE</scope>
    <source>
        <strain evidence="5">S-191538</strain>
    </source>
</reference>
<gene>
    <name evidence="5" type="ORF">MKW94_000643</name>
</gene>
<dbReference type="InterPro" id="IPR029044">
    <property type="entry name" value="Nucleotide-diphossugar_trans"/>
</dbReference>
<name>A0AA41V7K9_PAPNU</name>
<dbReference type="GO" id="GO:0016757">
    <property type="term" value="F:glycosyltransferase activity"/>
    <property type="evidence" value="ECO:0007669"/>
    <property type="project" value="UniProtKB-KW"/>
</dbReference>
<evidence type="ECO:0000256" key="3">
    <source>
        <dbReference type="SAM" id="MobiDB-lite"/>
    </source>
</evidence>
<dbReference type="InterPro" id="IPR044821">
    <property type="entry name" value="At1g28695/At4g15970-like"/>
</dbReference>
<feature type="compositionally biased region" description="Low complexity" evidence="3">
    <location>
        <begin position="26"/>
        <end position="37"/>
    </location>
</feature>
<keyword evidence="2" id="KW-1133">Transmembrane helix</keyword>
<keyword evidence="2" id="KW-0735">Signal-anchor</keyword>
<feature type="region of interest" description="Disordered" evidence="3">
    <location>
        <begin position="14"/>
        <end position="37"/>
    </location>
</feature>
<dbReference type="EMBL" id="JAJJMA010067331">
    <property type="protein sequence ID" value="MCL7027363.1"/>
    <property type="molecule type" value="Genomic_DNA"/>
</dbReference>
<dbReference type="Pfam" id="PF03407">
    <property type="entry name" value="Nucleotid_trans"/>
    <property type="match status" value="1"/>
</dbReference>
<dbReference type="PANTHER" id="PTHR46038">
    <property type="entry name" value="EXPRESSED PROTEIN-RELATED"/>
    <property type="match status" value="1"/>
</dbReference>
<dbReference type="GO" id="GO:0000139">
    <property type="term" value="C:Golgi membrane"/>
    <property type="evidence" value="ECO:0007669"/>
    <property type="project" value="UniProtKB-SubCell"/>
</dbReference>
<keyword evidence="2" id="KW-0328">Glycosyltransferase</keyword>
<evidence type="ECO:0000256" key="2">
    <source>
        <dbReference type="RuleBase" id="RU363055"/>
    </source>
</evidence>
<keyword evidence="2" id="KW-0812">Transmembrane</keyword>
<dbReference type="EC" id="2.4.2.-" evidence="2"/>
<proteinExistence type="inferred from homology"/>